<dbReference type="GO" id="GO:0051539">
    <property type="term" value="F:4 iron, 4 sulfur cluster binding"/>
    <property type="evidence" value="ECO:0007669"/>
    <property type="project" value="UniProtKB-KW"/>
</dbReference>
<dbReference type="Pfam" id="PF01565">
    <property type="entry name" value="FAD_binding_4"/>
    <property type="match status" value="1"/>
</dbReference>
<dbReference type="SUPFAM" id="SSF55103">
    <property type="entry name" value="FAD-linked oxidases, C-terminal domain"/>
    <property type="match status" value="1"/>
</dbReference>
<dbReference type="EMBL" id="CGIH01000008">
    <property type="protein sequence ID" value="CFX14195.1"/>
    <property type="molecule type" value="Genomic_DNA"/>
</dbReference>
<dbReference type="OrthoDB" id="9794954at2"/>
<evidence type="ECO:0000256" key="1">
    <source>
        <dbReference type="ARBA" id="ARBA00022485"/>
    </source>
</evidence>
<dbReference type="InterPro" id="IPR016169">
    <property type="entry name" value="FAD-bd_PCMH_sub2"/>
</dbReference>
<dbReference type="Gene3D" id="1.10.1060.10">
    <property type="entry name" value="Alpha-helical ferredoxin"/>
    <property type="match status" value="1"/>
</dbReference>
<dbReference type="Pfam" id="PF02913">
    <property type="entry name" value="FAD-oxidase_C"/>
    <property type="match status" value="1"/>
</dbReference>
<dbReference type="InterPro" id="IPR006094">
    <property type="entry name" value="Oxid_FAD_bind_N"/>
</dbReference>
<evidence type="ECO:0000256" key="3">
    <source>
        <dbReference type="ARBA" id="ARBA00022723"/>
    </source>
</evidence>
<evidence type="ECO:0000256" key="7">
    <source>
        <dbReference type="ARBA" id="ARBA00023014"/>
    </source>
</evidence>
<proteinExistence type="predicted"/>
<dbReference type="SUPFAM" id="SSF56176">
    <property type="entry name" value="FAD-binding/transporter-associated domain-like"/>
    <property type="match status" value="1"/>
</dbReference>
<dbReference type="GO" id="GO:0005886">
    <property type="term" value="C:plasma membrane"/>
    <property type="evidence" value="ECO:0007669"/>
    <property type="project" value="TreeGrafter"/>
</dbReference>
<evidence type="ECO:0000256" key="6">
    <source>
        <dbReference type="ARBA" id="ARBA00023004"/>
    </source>
</evidence>
<dbReference type="InterPro" id="IPR016164">
    <property type="entry name" value="FAD-linked_Oxase-like_C"/>
</dbReference>
<accession>A0A0E3W2Q4</accession>
<dbReference type="InterPro" id="IPR004113">
    <property type="entry name" value="FAD-bd_oxidored_4_C"/>
</dbReference>
<evidence type="ECO:0000259" key="8">
    <source>
        <dbReference type="PROSITE" id="PS51387"/>
    </source>
</evidence>
<evidence type="ECO:0000256" key="4">
    <source>
        <dbReference type="ARBA" id="ARBA00022827"/>
    </source>
</evidence>
<dbReference type="Pfam" id="PF13534">
    <property type="entry name" value="Fer4_17"/>
    <property type="match status" value="1"/>
</dbReference>
<feature type="domain" description="FAD-binding PCMH-type" evidence="8">
    <location>
        <begin position="46"/>
        <end position="216"/>
    </location>
</feature>
<dbReference type="PROSITE" id="PS51387">
    <property type="entry name" value="FAD_PCMH"/>
    <property type="match status" value="1"/>
</dbReference>
<dbReference type="InterPro" id="IPR036318">
    <property type="entry name" value="FAD-bd_PCMH-like_sf"/>
</dbReference>
<dbReference type="InterPro" id="IPR009051">
    <property type="entry name" value="Helical_ferredxn"/>
</dbReference>
<dbReference type="GO" id="GO:0046872">
    <property type="term" value="F:metal ion binding"/>
    <property type="evidence" value="ECO:0007669"/>
    <property type="project" value="UniProtKB-KW"/>
</dbReference>
<keyword evidence="5" id="KW-0560">Oxidoreductase</keyword>
<dbReference type="InterPro" id="IPR016166">
    <property type="entry name" value="FAD-bd_PCMH"/>
</dbReference>
<dbReference type="SUPFAM" id="SSF46548">
    <property type="entry name" value="alpha-helical ferredoxin"/>
    <property type="match status" value="1"/>
</dbReference>
<dbReference type="Proteomes" id="UP000045545">
    <property type="component" value="Unassembled WGS sequence"/>
</dbReference>
<keyword evidence="3" id="KW-0479">Metal-binding</keyword>
<organism evidence="9 10">
    <name type="scientific">Syntrophomonas zehnderi OL-4</name>
    <dbReference type="NCBI Taxonomy" id="690567"/>
    <lineage>
        <taxon>Bacteria</taxon>
        <taxon>Bacillati</taxon>
        <taxon>Bacillota</taxon>
        <taxon>Clostridia</taxon>
        <taxon>Eubacteriales</taxon>
        <taxon>Syntrophomonadaceae</taxon>
        <taxon>Syntrophomonas</taxon>
    </lineage>
</organism>
<evidence type="ECO:0000313" key="9">
    <source>
        <dbReference type="EMBL" id="CFX14195.1"/>
    </source>
</evidence>
<keyword evidence="6" id="KW-0408">Iron</keyword>
<name>A0A0E3W2Q4_9FIRM</name>
<reference evidence="9 10" key="1">
    <citation type="submission" date="2015-03" db="EMBL/GenBank/DDBJ databases">
        <authorList>
            <person name="Murphy D."/>
        </authorList>
    </citation>
    <scope>NUCLEOTIDE SEQUENCE [LARGE SCALE GENOMIC DNA]</scope>
    <source>
        <strain evidence="9 10">OL-4</strain>
    </source>
</reference>
<protein>
    <submittedName>
        <fullName evidence="9">Alpha-helical ferredoxin</fullName>
    </submittedName>
</protein>
<dbReference type="AlphaFoldDB" id="A0A0E3W2Q4"/>
<evidence type="ECO:0000256" key="5">
    <source>
        <dbReference type="ARBA" id="ARBA00023002"/>
    </source>
</evidence>
<dbReference type="PANTHER" id="PTHR43255:SF1">
    <property type="entry name" value="IRON-SULFUR-BINDING OXIDOREDUCTASE FADF-RELATED"/>
    <property type="match status" value="1"/>
</dbReference>
<sequence length="1026" mass="115898">MGEINTSVKKELKNRFDKRVNFEELERKIYTHDMGVMPSMVKPLVGNPVPDGIVQPISEEELVQLVQLSQKEKINLTPRGKATSGYGGVLPVEGGLVVEFNRMNKIIDISTDQRTATVEAGVVWKELEYHLNQRGLTLALYPTSFPSSTVGGWLAQGGAGIGSYEFGYFSDNVVSARVVLPNGNIREFSGRELELISEANGTTGLISQVVIRVKPLRPMHVNAIAFDTVENMAGFMEGLYHRKVMLWSVSFINPEAVRMKNQLPPHLHHGKPVEDDHRVILPEKYIAILSCTSERCDLVMEDVMELAEVHQGQFLANEIAQHEWEARFEPMRAKRIAPSLIPSEVVVPVEKLAQVIKDTDKEINHPFILEGFATNRREFVLLGFIPHDERKFNFNMAFGLSLTALKTAQKHGGRPYATGLYFTSLADDVLGKNRVEELRRFKGEIDPGFIMNPGKVFDRTLVAGGLKMARAFEPLVRVFGNWAKGKEAGEVFKARKGIPGDIAWYAYACSQCGYCVDHCDQYYGRGWESQSPRGKWTFLKMLLEGEAEWDQKAVTNFMSCTTCEMCNHTCQLDLPNESSWLKLRGELIDKRGYHTFPPFEIMVNTMRQQGNIWGSYARDRDAWMTDEIRAYVKDKADYAYFPGCTASFVEQDVAQSTALLLKEAGIEYSYIGKEEQCCGIPMLVSGRWEVFDETAAKNIENMKKTGATTIVTTCPACWLVWEIYYRHWAEERGIDYPFHAKHYADVLAERIDNGQFTLPGDIGRKVTYHDPCHMGRAGVRYEGPRTLINAIPGSNFREMRFNKEEAHCCGAVLTLVADPDVAEDIGATRLQEAIDTGADTLITACPCCRVQLKRSRDLRGLPIEIRDLSTLAAESLGYDIPESDAVIDEKWGVFEQMIRLMTPWGMADLMADMIPDLIAAMPDKYSSMMNMVIKSPDVFKEPMISMMTSVMPSLFPKLMPDIMPKVMPRMLEKVGQAIDMPDYLEEQMPDLMPKTMEVLMPKMLGEIIPYFMPHMADYLRTSQKRD</sequence>
<evidence type="ECO:0000256" key="2">
    <source>
        <dbReference type="ARBA" id="ARBA00022630"/>
    </source>
</evidence>
<keyword evidence="2" id="KW-0285">Flavoprotein</keyword>
<dbReference type="GO" id="GO:0016491">
    <property type="term" value="F:oxidoreductase activity"/>
    <property type="evidence" value="ECO:0007669"/>
    <property type="project" value="UniProtKB-KW"/>
</dbReference>
<gene>
    <name evidence="9" type="ORF">590</name>
</gene>
<dbReference type="STRING" id="690567.590"/>
<evidence type="ECO:0000313" key="10">
    <source>
        <dbReference type="Proteomes" id="UP000045545"/>
    </source>
</evidence>
<keyword evidence="1" id="KW-0004">4Fe-4S</keyword>
<dbReference type="Pfam" id="PF02754">
    <property type="entry name" value="CCG"/>
    <property type="match status" value="2"/>
</dbReference>
<keyword evidence="7" id="KW-0411">Iron-sulfur</keyword>
<dbReference type="Gene3D" id="3.30.465.10">
    <property type="match status" value="1"/>
</dbReference>
<dbReference type="RefSeq" id="WP_046495629.1">
    <property type="nucleotide sequence ID" value="NZ_CGIH01000008.1"/>
</dbReference>
<dbReference type="PANTHER" id="PTHR43255">
    <property type="entry name" value="IRON-SULFUR-BINDING OXIDOREDUCTASE FADF-RELATED-RELATED"/>
    <property type="match status" value="1"/>
</dbReference>
<keyword evidence="4" id="KW-0274">FAD</keyword>
<dbReference type="InterPro" id="IPR004017">
    <property type="entry name" value="Cys_rich_dom"/>
</dbReference>
<dbReference type="InterPro" id="IPR051460">
    <property type="entry name" value="HdrC_iron-sulfur_subunit"/>
</dbReference>
<dbReference type="GO" id="GO:0071949">
    <property type="term" value="F:FAD binding"/>
    <property type="evidence" value="ECO:0007669"/>
    <property type="project" value="InterPro"/>
</dbReference>
<keyword evidence="10" id="KW-1185">Reference proteome</keyword>